<keyword evidence="3 6" id="KW-0812">Transmembrane</keyword>
<dbReference type="Proteomes" id="UP001175097">
    <property type="component" value="Unassembled WGS sequence"/>
</dbReference>
<feature type="transmembrane region" description="Helical" evidence="6">
    <location>
        <begin position="318"/>
        <end position="335"/>
    </location>
</feature>
<evidence type="ECO:0000256" key="2">
    <source>
        <dbReference type="ARBA" id="ARBA00008974"/>
    </source>
</evidence>
<evidence type="ECO:0000256" key="5">
    <source>
        <dbReference type="ARBA" id="ARBA00023136"/>
    </source>
</evidence>
<dbReference type="InterPro" id="IPR001248">
    <property type="entry name" value="Pur-cyt_permease"/>
</dbReference>
<dbReference type="RefSeq" id="WP_301242042.1">
    <property type="nucleotide sequence ID" value="NZ_JAROCC010000002.1"/>
</dbReference>
<feature type="transmembrane region" description="Helical" evidence="6">
    <location>
        <begin position="266"/>
        <end position="287"/>
    </location>
</feature>
<keyword evidence="4 6" id="KW-1133">Transmembrane helix</keyword>
<evidence type="ECO:0000313" key="7">
    <source>
        <dbReference type="EMBL" id="MDN4606495.1"/>
    </source>
</evidence>
<feature type="transmembrane region" description="Helical" evidence="6">
    <location>
        <begin position="60"/>
        <end position="80"/>
    </location>
</feature>
<proteinExistence type="inferred from homology"/>
<dbReference type="InterPro" id="IPR030191">
    <property type="entry name" value="CodB"/>
</dbReference>
<dbReference type="Pfam" id="PF02133">
    <property type="entry name" value="Transp_cyt_pur"/>
    <property type="match status" value="1"/>
</dbReference>
<evidence type="ECO:0000256" key="6">
    <source>
        <dbReference type="SAM" id="Phobius"/>
    </source>
</evidence>
<dbReference type="PANTHER" id="PTHR30569">
    <property type="entry name" value="CYTOSINE TRANSPORTER CODB"/>
    <property type="match status" value="1"/>
</dbReference>
<feature type="transmembrane region" description="Helical" evidence="6">
    <location>
        <begin position="384"/>
        <end position="403"/>
    </location>
</feature>
<keyword evidence="5 6" id="KW-0472">Membrane</keyword>
<feature type="transmembrane region" description="Helical" evidence="6">
    <location>
        <begin position="204"/>
        <end position="223"/>
    </location>
</feature>
<comment type="subcellular location">
    <subcellularLocation>
        <location evidence="1">Membrane</location>
        <topology evidence="1">Multi-pass membrane protein</topology>
    </subcellularLocation>
</comment>
<comment type="caution">
    <text evidence="7">The sequence shown here is derived from an EMBL/GenBank/DDBJ whole genome shotgun (WGS) entry which is preliminary data.</text>
</comment>
<feature type="transmembrane region" description="Helical" evidence="6">
    <location>
        <begin position="341"/>
        <end position="363"/>
    </location>
</feature>
<comment type="similarity">
    <text evidence="2">Belongs to the purine-cytosine permease (2.A.39) family.</text>
</comment>
<reference evidence="7" key="1">
    <citation type="submission" date="2023-03" db="EMBL/GenBank/DDBJ databases">
        <title>MT1 and MT2 Draft Genomes of Novel Species.</title>
        <authorList>
            <person name="Venkateswaran K."/>
        </authorList>
    </citation>
    <scope>NUCLEOTIDE SEQUENCE</scope>
    <source>
        <strain evidence="7">F6_3S_P_2</strain>
    </source>
</reference>
<feature type="transmembrane region" description="Helical" evidence="6">
    <location>
        <begin position="409"/>
        <end position="427"/>
    </location>
</feature>
<feature type="transmembrane region" description="Helical" evidence="6">
    <location>
        <begin position="28"/>
        <end position="54"/>
    </location>
</feature>
<gene>
    <name evidence="7" type="ORF">P5G49_03285</name>
</gene>
<sequence length="441" mass="46877">MESTTKAKATIGDDYSLTRVPMTARQSLWSITIVRVGALATISQFMLGATLGYGMTFWQAFWATVLGSIILQIISFLLGYAGAREGLSTSLLSRYTGFGRYGSSIIGAVIAIACIGWFGVQNSVFAEGIVQATEGKLSLPLAATITGLGVTLLVIFGFKLLSITATITVPAFLLAVGFGIYHVLSDYSFTDLLTAAPAGDVLTMGAAATMIAGGFIIGAVITPDFSRFAKSSKDVFWMATIGILVGELGINMIAVLLALAARTNDIVNIMVQTAGWFGAFVVVLSTVKINNLNLYSSSLGFTNIFDSLFNLKLNRGKVTLVIGVIGTVLSIIGIIDYFVSFLIFLGVLVPPIAGIMVVEYFILKTNRKELDETREKGELPAIGKMNPITMIAWIAGFAAGYTINIGIPSINSLLVSGVVYYIGALLIKNSSNIRKNEGKTV</sequence>
<dbReference type="Gene3D" id="1.10.4160.10">
    <property type="entry name" value="Hydantoin permease"/>
    <property type="match status" value="1"/>
</dbReference>
<organism evidence="7 8">
    <name type="scientific">Sporosarcina highlanderae</name>
    <dbReference type="NCBI Taxonomy" id="3035916"/>
    <lineage>
        <taxon>Bacteria</taxon>
        <taxon>Bacillati</taxon>
        <taxon>Bacillota</taxon>
        <taxon>Bacilli</taxon>
        <taxon>Bacillales</taxon>
        <taxon>Caryophanaceae</taxon>
        <taxon>Sporosarcina</taxon>
    </lineage>
</organism>
<dbReference type="PANTHER" id="PTHR30569:SF0">
    <property type="entry name" value="CYTOSINE PERMEASE"/>
    <property type="match status" value="1"/>
</dbReference>
<feature type="transmembrane region" description="Helical" evidence="6">
    <location>
        <begin position="139"/>
        <end position="158"/>
    </location>
</feature>
<dbReference type="CDD" id="cd11484">
    <property type="entry name" value="SLC-NCS1sbd_CobB-like"/>
    <property type="match status" value="1"/>
</dbReference>
<feature type="transmembrane region" description="Helical" evidence="6">
    <location>
        <begin position="165"/>
        <end position="184"/>
    </location>
</feature>
<evidence type="ECO:0000256" key="4">
    <source>
        <dbReference type="ARBA" id="ARBA00022989"/>
    </source>
</evidence>
<evidence type="ECO:0000256" key="1">
    <source>
        <dbReference type="ARBA" id="ARBA00004141"/>
    </source>
</evidence>
<feature type="transmembrane region" description="Helical" evidence="6">
    <location>
        <begin position="235"/>
        <end position="260"/>
    </location>
</feature>
<name>A0ABT8JN44_9BACL</name>
<accession>A0ABT8JN44</accession>
<dbReference type="EMBL" id="JAROCC010000002">
    <property type="protein sequence ID" value="MDN4606495.1"/>
    <property type="molecule type" value="Genomic_DNA"/>
</dbReference>
<feature type="transmembrane region" description="Helical" evidence="6">
    <location>
        <begin position="101"/>
        <end position="119"/>
    </location>
</feature>
<evidence type="ECO:0000256" key="3">
    <source>
        <dbReference type="ARBA" id="ARBA00022692"/>
    </source>
</evidence>
<evidence type="ECO:0000313" key="8">
    <source>
        <dbReference type="Proteomes" id="UP001175097"/>
    </source>
</evidence>
<protein>
    <submittedName>
        <fullName evidence="7">Cytosine permease</fullName>
    </submittedName>
</protein>
<keyword evidence="8" id="KW-1185">Reference proteome</keyword>